<evidence type="ECO:0000256" key="4">
    <source>
        <dbReference type="ARBA" id="ARBA00023163"/>
    </source>
</evidence>
<evidence type="ECO:0000259" key="7">
    <source>
        <dbReference type="Pfam" id="PF13873"/>
    </source>
</evidence>
<gene>
    <name evidence="9" type="primary">LOC115879394</name>
</gene>
<evidence type="ECO:0000256" key="2">
    <source>
        <dbReference type="ARBA" id="ARBA00016807"/>
    </source>
</evidence>
<feature type="domain" description="Myb/SANT-like DNA-binding" evidence="7">
    <location>
        <begin position="11"/>
        <end position="81"/>
    </location>
</feature>
<keyword evidence="3" id="KW-0805">Transcription regulation</keyword>
<evidence type="ECO:0000256" key="5">
    <source>
        <dbReference type="ARBA" id="ARBA00025466"/>
    </source>
</evidence>
<comment type="function">
    <text evidence="5">Involved in transvection phenomena (= synapsis-dependent gene expression), where the synaptic pairing of chromosomes carrying genes with which zeste interacts influences the expression of these genes. Zeste binds to DNA and stimulates transcription from a nearby promoter.</text>
</comment>
<evidence type="ECO:0000313" key="8">
    <source>
        <dbReference type="Proteomes" id="UP000504635"/>
    </source>
</evidence>
<evidence type="ECO:0000313" key="9">
    <source>
        <dbReference type="RefSeq" id="XP_030752077.1"/>
    </source>
</evidence>
<organism evidence="8 9">
    <name type="scientific">Sitophilus oryzae</name>
    <name type="common">Rice weevil</name>
    <name type="synonym">Curculio oryzae</name>
    <dbReference type="NCBI Taxonomy" id="7048"/>
    <lineage>
        <taxon>Eukaryota</taxon>
        <taxon>Metazoa</taxon>
        <taxon>Ecdysozoa</taxon>
        <taxon>Arthropoda</taxon>
        <taxon>Hexapoda</taxon>
        <taxon>Insecta</taxon>
        <taxon>Pterygota</taxon>
        <taxon>Neoptera</taxon>
        <taxon>Endopterygota</taxon>
        <taxon>Coleoptera</taxon>
        <taxon>Polyphaga</taxon>
        <taxon>Cucujiformia</taxon>
        <taxon>Curculionidae</taxon>
        <taxon>Dryophthorinae</taxon>
        <taxon>Sitophilus</taxon>
    </lineage>
</organism>
<keyword evidence="8" id="KW-1185">Reference proteome</keyword>
<evidence type="ECO:0000256" key="6">
    <source>
        <dbReference type="SAM" id="MobiDB-lite"/>
    </source>
</evidence>
<keyword evidence="4" id="KW-0804">Transcription</keyword>
<evidence type="ECO:0000256" key="1">
    <source>
        <dbReference type="ARBA" id="ARBA00011764"/>
    </source>
</evidence>
<dbReference type="OrthoDB" id="6771133at2759"/>
<comment type="subunit">
    <text evidence="1">Self-associates forming complexes of several hundred monomers.</text>
</comment>
<dbReference type="KEGG" id="soy:115879394"/>
<dbReference type="GO" id="GO:0005634">
    <property type="term" value="C:nucleus"/>
    <property type="evidence" value="ECO:0007669"/>
    <property type="project" value="TreeGrafter"/>
</dbReference>
<accession>A0A6J2XL95</accession>
<dbReference type="PANTHER" id="PTHR23098:SF23">
    <property type="entry name" value="MYB-RELATED TRANSCRIPTION FACTOR, PARTNER OF PROFILIN-LIKE ISOFORM X2-RELATED"/>
    <property type="match status" value="1"/>
</dbReference>
<dbReference type="Pfam" id="PF13873">
    <property type="entry name" value="Myb_DNA-bind_5"/>
    <property type="match status" value="1"/>
</dbReference>
<dbReference type="RefSeq" id="XP_030752077.1">
    <property type="nucleotide sequence ID" value="XM_030896217.1"/>
</dbReference>
<dbReference type="Proteomes" id="UP000504635">
    <property type="component" value="Unplaced"/>
</dbReference>
<dbReference type="AlphaFoldDB" id="A0A6J2XL95"/>
<reference evidence="9" key="1">
    <citation type="submission" date="2025-08" db="UniProtKB">
        <authorList>
            <consortium name="RefSeq"/>
        </authorList>
    </citation>
    <scope>IDENTIFICATION</scope>
    <source>
        <tissue evidence="9">Gonads</tissue>
    </source>
</reference>
<name>A0A6J2XL95_SITOR</name>
<dbReference type="PANTHER" id="PTHR23098">
    <property type="entry name" value="AGAP001331-PA-RELATED"/>
    <property type="match status" value="1"/>
</dbReference>
<protein>
    <recommendedName>
        <fullName evidence="2">Regulatory protein zeste</fullName>
    </recommendedName>
</protein>
<dbReference type="InParanoid" id="A0A6J2XL95"/>
<dbReference type="InterPro" id="IPR028002">
    <property type="entry name" value="Myb_DNA-bind_5"/>
</dbReference>
<proteinExistence type="predicted"/>
<sequence>MERDFKTHPMQWRVIIDYMEENPSLIRPKFGHSDGDANANNQLWNQLATKLNAMGFGVRTVEKWKAAVTRWKSKVKSKAAQLRIEGEKTGGGPSKAIPLNDTEERLMALLGWRAATGDKNVELGMPQPQTPPATESSMSIPPLTPITPVRASSSSIRAAENRTAAPAPKRIRHSTERTRRFVSLNRMHTETQEQSAQHYKELSETLKRIEANTERFASALERVANVLETIVPNVSVP</sequence>
<feature type="region of interest" description="Disordered" evidence="6">
    <location>
        <begin position="150"/>
        <end position="173"/>
    </location>
</feature>
<dbReference type="GeneID" id="115879394"/>
<evidence type="ECO:0000256" key="3">
    <source>
        <dbReference type="ARBA" id="ARBA00023015"/>
    </source>
</evidence>